<accession>A0A511T7W5</accession>
<dbReference type="RefSeq" id="WP_046712467.1">
    <property type="nucleotide sequence ID" value="NZ_BJXR01000037.1"/>
</dbReference>
<evidence type="ECO:0000313" key="2">
    <source>
        <dbReference type="EMBL" id="GEN10254.1"/>
    </source>
</evidence>
<keyword evidence="1" id="KW-1133">Transmembrane helix</keyword>
<reference evidence="3 4" key="1">
    <citation type="submission" date="2016-10" db="EMBL/GenBank/DDBJ databases">
        <authorList>
            <person name="Varghese N."/>
            <person name="Submissions S."/>
        </authorList>
    </citation>
    <scope>NUCLEOTIDE SEQUENCE [LARGE SCALE GENOMIC DNA]</scope>
    <source>
        <strain evidence="3 4">DSM 16525</strain>
    </source>
</reference>
<evidence type="ECO:0000313" key="4">
    <source>
        <dbReference type="Proteomes" id="UP000183760"/>
    </source>
</evidence>
<feature type="transmembrane region" description="Helical" evidence="1">
    <location>
        <begin position="54"/>
        <end position="77"/>
    </location>
</feature>
<feature type="transmembrane region" description="Helical" evidence="1">
    <location>
        <begin position="29"/>
        <end position="47"/>
    </location>
</feature>
<organism evidence="2 5">
    <name type="scientific">Myxococcus fulvus</name>
    <dbReference type="NCBI Taxonomy" id="33"/>
    <lineage>
        <taxon>Bacteria</taxon>
        <taxon>Pseudomonadati</taxon>
        <taxon>Myxococcota</taxon>
        <taxon>Myxococcia</taxon>
        <taxon>Myxococcales</taxon>
        <taxon>Cystobacterineae</taxon>
        <taxon>Myxococcaceae</taxon>
        <taxon>Myxococcus</taxon>
    </lineage>
</organism>
<name>A0A511T7W5_MYXFU</name>
<keyword evidence="4" id="KW-1185">Reference proteome</keyword>
<dbReference type="EMBL" id="BJXR01000037">
    <property type="protein sequence ID" value="GEN10254.1"/>
    <property type="molecule type" value="Genomic_DNA"/>
</dbReference>
<reference evidence="2 5" key="2">
    <citation type="submission" date="2019-07" db="EMBL/GenBank/DDBJ databases">
        <title>Whole genome shotgun sequence of Myxococcus fulvus NBRC 100333.</title>
        <authorList>
            <person name="Hosoyama A."/>
            <person name="Uohara A."/>
            <person name="Ohji S."/>
            <person name="Ichikawa N."/>
        </authorList>
    </citation>
    <scope>NUCLEOTIDE SEQUENCE [LARGE SCALE GENOMIC DNA]</scope>
    <source>
        <strain evidence="2 5">NBRC 100333</strain>
    </source>
</reference>
<dbReference type="Pfam" id="PF11804">
    <property type="entry name" value="DUF3325"/>
    <property type="match status" value="1"/>
</dbReference>
<feature type="transmembrane region" description="Helical" evidence="1">
    <location>
        <begin position="83"/>
        <end position="99"/>
    </location>
</feature>
<dbReference type="STRING" id="1334629.MFUL124B02_14055"/>
<dbReference type="Proteomes" id="UP000183760">
    <property type="component" value="Unassembled WGS sequence"/>
</dbReference>
<dbReference type="EMBL" id="FOIB01000010">
    <property type="protein sequence ID" value="SEU34880.1"/>
    <property type="molecule type" value="Genomic_DNA"/>
</dbReference>
<comment type="caution">
    <text evidence="2">The sequence shown here is derived from an EMBL/GenBank/DDBJ whole genome shotgun (WGS) entry which is preliminary data.</text>
</comment>
<proteinExistence type="predicted"/>
<protein>
    <recommendedName>
        <fullName evidence="6">DUF3325 domain-containing protein</fullName>
    </recommendedName>
</protein>
<sequence>MATSTLLMVLGLAVLRGVALPDGLNRHRGWVRALGALCVAASVAFAVRAQGWGVGLTCAGVLAMLVAPVLALVVPLWPRATRFVWPVCALGLAGLWLGGA</sequence>
<evidence type="ECO:0008006" key="6">
    <source>
        <dbReference type="Google" id="ProtNLM"/>
    </source>
</evidence>
<dbReference type="AlphaFoldDB" id="A0A511T7W5"/>
<evidence type="ECO:0000313" key="5">
    <source>
        <dbReference type="Proteomes" id="UP000321514"/>
    </source>
</evidence>
<evidence type="ECO:0000256" key="1">
    <source>
        <dbReference type="SAM" id="Phobius"/>
    </source>
</evidence>
<keyword evidence="1" id="KW-0812">Transmembrane</keyword>
<gene>
    <name evidence="2" type="ORF">MFU01_52910</name>
    <name evidence="3" type="ORF">SAMN05443572_110144</name>
</gene>
<dbReference type="InterPro" id="IPR021762">
    <property type="entry name" value="DUF3325"/>
</dbReference>
<dbReference type="Proteomes" id="UP000321514">
    <property type="component" value="Unassembled WGS sequence"/>
</dbReference>
<evidence type="ECO:0000313" key="3">
    <source>
        <dbReference type="EMBL" id="SEU34880.1"/>
    </source>
</evidence>
<keyword evidence="1" id="KW-0472">Membrane</keyword>